<evidence type="ECO:0000313" key="2">
    <source>
        <dbReference type="EMBL" id="QHS98776.1"/>
    </source>
</evidence>
<feature type="transmembrane region" description="Helical" evidence="1">
    <location>
        <begin position="7"/>
        <end position="25"/>
    </location>
</feature>
<keyword evidence="1" id="KW-0472">Membrane</keyword>
<evidence type="ECO:0000256" key="1">
    <source>
        <dbReference type="SAM" id="Phobius"/>
    </source>
</evidence>
<feature type="transmembrane region" description="Helical" evidence="1">
    <location>
        <begin position="136"/>
        <end position="156"/>
    </location>
</feature>
<reference evidence="2" key="1">
    <citation type="journal article" date="2020" name="Nature">
        <title>Giant virus diversity and host interactions through global metagenomics.</title>
        <authorList>
            <person name="Schulz F."/>
            <person name="Roux S."/>
            <person name="Paez-Espino D."/>
            <person name="Jungbluth S."/>
            <person name="Walsh D.A."/>
            <person name="Denef V.J."/>
            <person name="McMahon K.D."/>
            <person name="Konstantinidis K.T."/>
            <person name="Eloe-Fadrosh E.A."/>
            <person name="Kyrpides N.C."/>
            <person name="Woyke T."/>
        </authorList>
    </citation>
    <scope>NUCLEOTIDE SEQUENCE</scope>
    <source>
        <strain evidence="2">GVMAG-M-3300020185-18</strain>
    </source>
</reference>
<feature type="transmembrane region" description="Helical" evidence="1">
    <location>
        <begin position="90"/>
        <end position="108"/>
    </location>
</feature>
<keyword evidence="1" id="KW-1133">Transmembrane helix</keyword>
<proteinExistence type="predicted"/>
<protein>
    <submittedName>
        <fullName evidence="2">Uncharacterized protein</fullName>
    </submittedName>
</protein>
<organism evidence="2">
    <name type="scientific">viral metagenome</name>
    <dbReference type="NCBI Taxonomy" id="1070528"/>
    <lineage>
        <taxon>unclassified sequences</taxon>
        <taxon>metagenomes</taxon>
        <taxon>organismal metagenomes</taxon>
    </lineage>
</organism>
<feature type="transmembrane region" description="Helical" evidence="1">
    <location>
        <begin position="54"/>
        <end position="78"/>
    </location>
</feature>
<dbReference type="EMBL" id="MN739323">
    <property type="protein sequence ID" value="QHS98776.1"/>
    <property type="molecule type" value="Genomic_DNA"/>
</dbReference>
<dbReference type="AlphaFoldDB" id="A0A6C0C330"/>
<keyword evidence="1" id="KW-0812">Transmembrane</keyword>
<sequence>MNNSDLYILTFIVTGLWDVVLRIMTENWESLPKIVKTILPFIEYLKPYFKQHTLLAAALIAAFVGATTQLIIINIIPFPTTIREIKNGKNMVLFLTLSFIVSALYGFIMKFSKLFPVLEKTYYKRLEENHSVWRSMYHDGISGLIVQITIIVLLMIKKYLVK</sequence>
<accession>A0A6C0C330</accession>
<name>A0A6C0C330_9ZZZZ</name>